<dbReference type="GeneTree" id="ENSGT00940000154044"/>
<dbReference type="CDD" id="cd17698">
    <property type="entry name" value="RUN_FYCO1"/>
    <property type="match status" value="1"/>
</dbReference>
<dbReference type="InterPro" id="IPR047336">
    <property type="entry name" value="RUN_FYCO1"/>
</dbReference>
<evidence type="ECO:0000313" key="10">
    <source>
        <dbReference type="Ensembl" id="ENSCSEP00000020543.1"/>
    </source>
</evidence>
<feature type="domain" description="RUN" evidence="8">
    <location>
        <begin position="38"/>
        <end position="171"/>
    </location>
</feature>
<dbReference type="GO" id="GO:0005776">
    <property type="term" value="C:autophagosome"/>
    <property type="evidence" value="ECO:0007669"/>
    <property type="project" value="TreeGrafter"/>
</dbReference>
<dbReference type="InterPro" id="IPR004012">
    <property type="entry name" value="Run_dom"/>
</dbReference>
<dbReference type="Pfam" id="PF01363">
    <property type="entry name" value="FYVE"/>
    <property type="match status" value="1"/>
</dbReference>
<reference evidence="10" key="2">
    <citation type="submission" date="2025-08" db="UniProtKB">
        <authorList>
            <consortium name="Ensembl"/>
        </authorList>
    </citation>
    <scope>IDENTIFICATION</scope>
</reference>
<dbReference type="Gene3D" id="2.60.120.680">
    <property type="entry name" value="GOLD domain"/>
    <property type="match status" value="1"/>
</dbReference>
<dbReference type="CDD" id="cd15726">
    <property type="entry name" value="FYVE_FYCO1"/>
    <property type="match status" value="1"/>
</dbReference>
<sequence>MASCSSVGDNQLQRVIRDLQDAVLELSKEYREFGEPITDDSTNLHKFFYKLEYLLQFDQKEKTTLLGQRKDYWDYFCDCLNKNKGANDGIRFVKSIPELKTSLGKGRAFIRYSLIHQRLADTLQQCLMNRKTTSDWYYARSPFLKCHLTADIISHLYELNQIQFDVAARGYDLDAEWPAFARRTLGYAPSWKSPSRCSSINSLVGSYPHSQVQEFLPVSDLSQSVLNDLGEIVEPSPCGISESLRIELDQSELRQQELLVQIQDLSKEAADLKFIVKDLKEQLAAQKSQLQDRVIAADNKNTEFFSELEKDQQMATCCDAALKIQELLDKLKTSEEKMLEARAAAEDRTRESECLSKDLKLRDEELKNSKEKLAEVQARAHDEQEEAMGRLEELQGVVSRIQGALTSKEKETGNLRTQLLDLQASLDCRERRAEELKKRLQEEREEEEQRSSFSSGQDDRLESLILDLRKKLKNREKELAVGSERINHLEEQVAKLNKENESLSSKLTNIGVDSSDQTRNDDDLRTQCNNLMEINSKLLQTIQNREDGMSALPSSTAALLDQLASLRASENHLRSKVEAANMCLEAREERLLDKNLHLEETVQKAFFEKEKSDVQLKKMENERKDLLEVLPLLHMELSRAQQELNSLSAKATVLEQDLMVSKSGRAELHQNLQETNVKLTDQTLKCELLHEKTAAEINEKLQRLPVEQQCSSEENKENPYTLMIAEAQMEFSRGMMQQLQQEVVELRAQLLTVTEERVKLHALQEVTEASKEDLRLLVEQLKAQVEDLNRQHVDEILRSREREEALIRERDGEAQARAGLASEVTASREQLDRLKLQYEALCLENSETKEALHRANTETAELGVHVCTLTAENEEANVRWEDLSTSMHELEEKASQEADRLNDCIEELKKENQDLLHQLHNEEGLLAVKQELQKLKEAQQEAEMEQRTNQEEIQTLHLQCQSKDIAHSSQLQALNQELQEVRSQLMTEQEKVVDLENKLRELKAEYQRYCQQIEEKNSQMAEYENLIQQKEGEMIHLKENLSRSEEALKAAQQTCREMSENVRRVTLEKQSFDLKTAAELDDLYRTKINLEERLVELIREKDALWQKTDALEFEQKLREEETERDVNYCLGCRSQFSWWLRKYNCRLCGRPFCYYCCSNTVSTRQGGNRERCCRDCYGQHSAVVERHPEEEVTHSTPGTPFSRLLQAGRAMTSVQGTDEVEKPDDGVFDIITDEEVSVVSDSLSFVTACSAEQGQQGAAQLNSSASMGDVTSEDPEDFGAAVQDAEVCLLKSGELTLSVPFTISDICEFGDSSQELFIKSSCYSTLCLTMISPGPTVSWTFTSEPKSIAFSVVYRENSETPLEQAKVLIPLTRCDSHKETIQGELKVRNAGEYTLIFDNSFSRFISKKVQYHLSLAEAVVYDGTDM</sequence>
<dbReference type="PROSITE" id="PS50866">
    <property type="entry name" value="GOLD"/>
    <property type="match status" value="1"/>
</dbReference>
<dbReference type="GO" id="GO:0005764">
    <property type="term" value="C:lysosome"/>
    <property type="evidence" value="ECO:0007669"/>
    <property type="project" value="TreeGrafter"/>
</dbReference>
<dbReference type="InterPro" id="IPR011011">
    <property type="entry name" value="Znf_FYVE_PHD"/>
</dbReference>
<dbReference type="PANTHER" id="PTHR46753:SF2">
    <property type="entry name" value="FYVE AND COILED-COIL DOMAIN-CONTAINING PROTEIN 1"/>
    <property type="match status" value="1"/>
</dbReference>
<feature type="compositionally biased region" description="Basic and acidic residues" evidence="6">
    <location>
        <begin position="439"/>
        <end position="450"/>
    </location>
</feature>
<dbReference type="PROSITE" id="PS50826">
    <property type="entry name" value="RUN"/>
    <property type="match status" value="1"/>
</dbReference>
<reference evidence="10" key="3">
    <citation type="submission" date="2025-09" db="UniProtKB">
        <authorList>
            <consortium name="Ensembl"/>
        </authorList>
    </citation>
    <scope>IDENTIFICATION</scope>
</reference>
<feature type="coiled-coil region" evidence="5">
    <location>
        <begin position="609"/>
        <end position="657"/>
    </location>
</feature>
<feature type="domain" description="FYVE-type" evidence="7">
    <location>
        <begin position="1123"/>
        <end position="1181"/>
    </location>
</feature>
<dbReference type="GO" id="GO:0072383">
    <property type="term" value="P:plus-end-directed vesicle transport along microtubule"/>
    <property type="evidence" value="ECO:0007669"/>
    <property type="project" value="TreeGrafter"/>
</dbReference>
<evidence type="ECO:0000259" key="9">
    <source>
        <dbReference type="PROSITE" id="PS50866"/>
    </source>
</evidence>
<proteinExistence type="predicted"/>
<feature type="coiled-coil region" evidence="5">
    <location>
        <begin position="248"/>
        <end position="300"/>
    </location>
</feature>
<feature type="coiled-coil region" evidence="5">
    <location>
        <begin position="722"/>
        <end position="798"/>
    </location>
</feature>
<protein>
    <submittedName>
        <fullName evidence="10">FYVE and coiled-coil domain-containing protein 1-like</fullName>
    </submittedName>
</protein>
<evidence type="ECO:0000313" key="11">
    <source>
        <dbReference type="Proteomes" id="UP000265120"/>
    </source>
</evidence>
<keyword evidence="3" id="KW-0862">Zinc</keyword>
<dbReference type="OMA" id="CSNAVST"/>
<dbReference type="FunFam" id="2.60.120.680:FF:000004">
    <property type="entry name" value="FYVE and coiled-coil domain containing 1"/>
    <property type="match status" value="1"/>
</dbReference>
<dbReference type="InterPro" id="IPR000306">
    <property type="entry name" value="Znf_FYVE"/>
</dbReference>
<feature type="region of interest" description="Disordered" evidence="6">
    <location>
        <begin position="439"/>
        <end position="458"/>
    </location>
</feature>
<dbReference type="GO" id="GO:0005770">
    <property type="term" value="C:late endosome"/>
    <property type="evidence" value="ECO:0007669"/>
    <property type="project" value="TreeGrafter"/>
</dbReference>
<dbReference type="GO" id="GO:0008270">
    <property type="term" value="F:zinc ion binding"/>
    <property type="evidence" value="ECO:0007669"/>
    <property type="project" value="UniProtKB-KW"/>
</dbReference>
<dbReference type="InParanoid" id="A0A3P8VZ55"/>
<dbReference type="InterPro" id="IPR013083">
    <property type="entry name" value="Znf_RING/FYVE/PHD"/>
</dbReference>
<evidence type="ECO:0000256" key="1">
    <source>
        <dbReference type="ARBA" id="ARBA00022723"/>
    </source>
</evidence>
<dbReference type="GO" id="GO:1901098">
    <property type="term" value="P:positive regulation of autophagosome maturation"/>
    <property type="evidence" value="ECO:0007669"/>
    <property type="project" value="TreeGrafter"/>
</dbReference>
<dbReference type="STRING" id="244447.ENSCSEP00000020543"/>
<dbReference type="SMART" id="SM00064">
    <property type="entry name" value="FYVE"/>
    <property type="match status" value="1"/>
</dbReference>
<evidence type="ECO:0000256" key="3">
    <source>
        <dbReference type="ARBA" id="ARBA00022833"/>
    </source>
</evidence>
<name>A0A3P8VZ55_CYNSE</name>
<keyword evidence="2 4" id="KW-0863">Zinc-finger</keyword>
<keyword evidence="11" id="KW-1185">Reference proteome</keyword>
<dbReference type="PANTHER" id="PTHR46753">
    <property type="entry name" value="FYVE AND COILED-COIL DOMAIN-CONTAINING PROTEIN 1"/>
    <property type="match status" value="1"/>
</dbReference>
<dbReference type="SUPFAM" id="SSF57903">
    <property type="entry name" value="FYVE/PHD zinc finger"/>
    <property type="match status" value="1"/>
</dbReference>
<dbReference type="SUPFAM" id="SSF101576">
    <property type="entry name" value="Supernatant protein factor (SPF), C-terminal domain"/>
    <property type="match status" value="1"/>
</dbReference>
<dbReference type="InterPro" id="IPR036598">
    <property type="entry name" value="GOLD_dom_sf"/>
</dbReference>
<feature type="coiled-coil region" evidence="5">
    <location>
        <begin position="324"/>
        <end position="386"/>
    </location>
</feature>
<dbReference type="PROSITE" id="PS50178">
    <property type="entry name" value="ZF_FYVE"/>
    <property type="match status" value="1"/>
</dbReference>
<feature type="domain" description="GOLD" evidence="9">
    <location>
        <begin position="1275"/>
        <end position="1415"/>
    </location>
</feature>
<dbReference type="SUPFAM" id="SSF140741">
    <property type="entry name" value="RUN domain-like"/>
    <property type="match status" value="1"/>
</dbReference>
<evidence type="ECO:0000256" key="2">
    <source>
        <dbReference type="ARBA" id="ARBA00022771"/>
    </source>
</evidence>
<dbReference type="InterPro" id="IPR047337">
    <property type="entry name" value="FYVE_FYCO1"/>
</dbReference>
<evidence type="ECO:0000259" key="7">
    <source>
        <dbReference type="PROSITE" id="PS50178"/>
    </source>
</evidence>
<dbReference type="Pfam" id="PF02759">
    <property type="entry name" value="RUN"/>
    <property type="match status" value="1"/>
</dbReference>
<reference evidence="10 11" key="1">
    <citation type="journal article" date="2014" name="Nat. Genet.">
        <title>Whole-genome sequence of a flatfish provides insights into ZW sex chromosome evolution and adaptation to a benthic lifestyle.</title>
        <authorList>
            <person name="Chen S."/>
            <person name="Zhang G."/>
            <person name="Shao C."/>
            <person name="Huang Q."/>
            <person name="Liu G."/>
            <person name="Zhang P."/>
            <person name="Song W."/>
            <person name="An N."/>
            <person name="Chalopin D."/>
            <person name="Volff J.N."/>
            <person name="Hong Y."/>
            <person name="Li Q."/>
            <person name="Sha Z."/>
            <person name="Zhou H."/>
            <person name="Xie M."/>
            <person name="Yu Q."/>
            <person name="Liu Y."/>
            <person name="Xiang H."/>
            <person name="Wang N."/>
            <person name="Wu K."/>
            <person name="Yang C."/>
            <person name="Zhou Q."/>
            <person name="Liao X."/>
            <person name="Yang L."/>
            <person name="Hu Q."/>
            <person name="Zhang J."/>
            <person name="Meng L."/>
            <person name="Jin L."/>
            <person name="Tian Y."/>
            <person name="Lian J."/>
            <person name="Yang J."/>
            <person name="Miao G."/>
            <person name="Liu S."/>
            <person name="Liang Z."/>
            <person name="Yan F."/>
            <person name="Li Y."/>
            <person name="Sun B."/>
            <person name="Zhang H."/>
            <person name="Zhang J."/>
            <person name="Zhu Y."/>
            <person name="Du M."/>
            <person name="Zhao Y."/>
            <person name="Schartl M."/>
            <person name="Tang Q."/>
            <person name="Wang J."/>
        </authorList>
    </citation>
    <scope>NUCLEOTIDE SEQUENCE</scope>
</reference>
<evidence type="ECO:0000256" key="6">
    <source>
        <dbReference type="SAM" id="MobiDB-lite"/>
    </source>
</evidence>
<evidence type="ECO:0000259" key="8">
    <source>
        <dbReference type="PROSITE" id="PS50826"/>
    </source>
</evidence>
<evidence type="ECO:0000256" key="4">
    <source>
        <dbReference type="PROSITE-ProRule" id="PRU00091"/>
    </source>
</evidence>
<accession>A0A3P8VZ55</accession>
<dbReference type="InterPro" id="IPR037213">
    <property type="entry name" value="Run_dom_sf"/>
</dbReference>
<dbReference type="Gene3D" id="1.20.58.900">
    <property type="match status" value="1"/>
</dbReference>
<dbReference type="Proteomes" id="UP000265120">
    <property type="component" value="Chromosome 20"/>
</dbReference>
<dbReference type="InterPro" id="IPR009038">
    <property type="entry name" value="GOLD_dom"/>
</dbReference>
<feature type="coiled-coil region" evidence="5">
    <location>
        <begin position="831"/>
        <end position="1100"/>
    </location>
</feature>
<dbReference type="Ensembl" id="ENSCSET00000020803.1">
    <property type="protein sequence ID" value="ENSCSEP00000020543.1"/>
    <property type="gene ID" value="ENSCSEG00000013112.1"/>
</dbReference>
<keyword evidence="1" id="KW-0479">Metal-binding</keyword>
<evidence type="ECO:0000256" key="5">
    <source>
        <dbReference type="SAM" id="Coils"/>
    </source>
</evidence>
<keyword evidence="5" id="KW-0175">Coiled coil</keyword>
<organism evidence="10 11">
    <name type="scientific">Cynoglossus semilaevis</name>
    <name type="common">Tongue sole</name>
    <dbReference type="NCBI Taxonomy" id="244447"/>
    <lineage>
        <taxon>Eukaryota</taxon>
        <taxon>Metazoa</taxon>
        <taxon>Chordata</taxon>
        <taxon>Craniata</taxon>
        <taxon>Vertebrata</taxon>
        <taxon>Euteleostomi</taxon>
        <taxon>Actinopterygii</taxon>
        <taxon>Neopterygii</taxon>
        <taxon>Teleostei</taxon>
        <taxon>Neoteleostei</taxon>
        <taxon>Acanthomorphata</taxon>
        <taxon>Carangaria</taxon>
        <taxon>Pleuronectiformes</taxon>
        <taxon>Pleuronectoidei</taxon>
        <taxon>Cynoglossidae</taxon>
        <taxon>Cynoglossinae</taxon>
        <taxon>Cynoglossus</taxon>
    </lineage>
</organism>
<dbReference type="FunFam" id="1.20.58.900:FF:000010">
    <property type="entry name" value="FYVE and coiled-coil domain containing 1"/>
    <property type="match status" value="1"/>
</dbReference>
<dbReference type="Gene3D" id="3.30.40.10">
    <property type="entry name" value="Zinc/RING finger domain, C3HC4 (zinc finger)"/>
    <property type="match status" value="1"/>
</dbReference>
<dbReference type="InterPro" id="IPR017455">
    <property type="entry name" value="Znf_FYVE-rel"/>
</dbReference>